<protein>
    <submittedName>
        <fullName evidence="3">Ankyrin repeat protein</fullName>
    </submittedName>
</protein>
<reference evidence="1 2" key="2">
    <citation type="submission" date="2018-11" db="EMBL/GenBank/DDBJ databases">
        <authorList>
            <consortium name="Pathogen Informatics"/>
        </authorList>
    </citation>
    <scope>NUCLEOTIDE SEQUENCE [LARGE SCALE GENOMIC DNA]</scope>
    <source>
        <strain evidence="1">Dakar</strain>
        <strain evidence="2">Dakar, Senegal</strain>
    </source>
</reference>
<accession>A0A183KRR7</accession>
<evidence type="ECO:0000313" key="1">
    <source>
        <dbReference type="EMBL" id="VDP64186.1"/>
    </source>
</evidence>
<gene>
    <name evidence="1" type="ORF">SCUD_LOCUS17753</name>
</gene>
<proteinExistence type="predicted"/>
<reference evidence="3" key="1">
    <citation type="submission" date="2016-06" db="UniProtKB">
        <authorList>
            <consortium name="WormBaseParasite"/>
        </authorList>
    </citation>
    <scope>IDENTIFICATION</scope>
</reference>
<dbReference type="Proteomes" id="UP000279833">
    <property type="component" value="Unassembled WGS sequence"/>
</dbReference>
<dbReference type="WBParaSite" id="SCUD_0001775601-mRNA-1">
    <property type="protein sequence ID" value="SCUD_0001775601-mRNA-1"/>
    <property type="gene ID" value="SCUD_0001775601"/>
</dbReference>
<evidence type="ECO:0000313" key="2">
    <source>
        <dbReference type="Proteomes" id="UP000279833"/>
    </source>
</evidence>
<name>A0A183KRR7_9TREM</name>
<dbReference type="AlphaFoldDB" id="A0A183KRR7"/>
<sequence>MHIGHGNSYQYTVDDTSLPRVQEHKELDVMAIHDLKITTHCNADAVNGFRALWSLRRAFKSFDEEIFRILYPTYGRPDLENRIQAS</sequence>
<dbReference type="EMBL" id="UZAK01040169">
    <property type="protein sequence ID" value="VDP64186.1"/>
    <property type="molecule type" value="Genomic_DNA"/>
</dbReference>
<evidence type="ECO:0000313" key="3">
    <source>
        <dbReference type="WBParaSite" id="SCUD_0001775601-mRNA-1"/>
    </source>
</evidence>
<keyword evidence="2" id="KW-1185">Reference proteome</keyword>
<organism evidence="3">
    <name type="scientific">Schistosoma curassoni</name>
    <dbReference type="NCBI Taxonomy" id="6186"/>
    <lineage>
        <taxon>Eukaryota</taxon>
        <taxon>Metazoa</taxon>
        <taxon>Spiralia</taxon>
        <taxon>Lophotrochozoa</taxon>
        <taxon>Platyhelminthes</taxon>
        <taxon>Trematoda</taxon>
        <taxon>Digenea</taxon>
        <taxon>Strigeidida</taxon>
        <taxon>Schistosomatoidea</taxon>
        <taxon>Schistosomatidae</taxon>
        <taxon>Schistosoma</taxon>
    </lineage>
</organism>